<keyword evidence="5 6" id="KW-0472">Membrane</keyword>
<dbReference type="PROSITE" id="PS50883">
    <property type="entry name" value="EAL"/>
    <property type="match status" value="1"/>
</dbReference>
<dbReference type="Pfam" id="PF00563">
    <property type="entry name" value="EAL"/>
    <property type="match status" value="1"/>
</dbReference>
<dbReference type="PROSITE" id="PS50887">
    <property type="entry name" value="GGDEF"/>
    <property type="match status" value="1"/>
</dbReference>
<feature type="domain" description="PAS" evidence="7">
    <location>
        <begin position="311"/>
        <end position="381"/>
    </location>
</feature>
<feature type="transmembrane region" description="Helical" evidence="6">
    <location>
        <begin position="159"/>
        <end position="180"/>
    </location>
</feature>
<dbReference type="InterPro" id="IPR000160">
    <property type="entry name" value="GGDEF_dom"/>
</dbReference>
<reference evidence="12" key="1">
    <citation type="journal article" date="2019" name="Int. J. Syst. Evol. Microbiol.">
        <title>The Global Catalogue of Microorganisms (GCM) 10K type strain sequencing project: providing services to taxonomists for standard genome sequencing and annotation.</title>
        <authorList>
            <consortium name="The Broad Institute Genomics Platform"/>
            <consortium name="The Broad Institute Genome Sequencing Center for Infectious Disease"/>
            <person name="Wu L."/>
            <person name="Ma J."/>
        </authorList>
    </citation>
    <scope>NUCLEOTIDE SEQUENCE [LARGE SCALE GENOMIC DNA]</scope>
    <source>
        <strain evidence="12">KCTC 12848</strain>
    </source>
</reference>
<keyword evidence="3 6" id="KW-0812">Transmembrane</keyword>
<dbReference type="PANTHER" id="PTHR44757:SF4">
    <property type="entry name" value="DIGUANYLATE CYCLASE DGCE-RELATED"/>
    <property type="match status" value="1"/>
</dbReference>
<keyword evidence="2" id="KW-1003">Cell membrane</keyword>
<evidence type="ECO:0000256" key="3">
    <source>
        <dbReference type="ARBA" id="ARBA00022692"/>
    </source>
</evidence>
<dbReference type="PROSITE" id="PS50113">
    <property type="entry name" value="PAC"/>
    <property type="match status" value="2"/>
</dbReference>
<dbReference type="Proteomes" id="UP001597425">
    <property type="component" value="Unassembled WGS sequence"/>
</dbReference>
<dbReference type="NCBIfam" id="TIGR00254">
    <property type="entry name" value="GGDEF"/>
    <property type="match status" value="1"/>
</dbReference>
<proteinExistence type="predicted"/>
<dbReference type="SMART" id="SM00267">
    <property type="entry name" value="GGDEF"/>
    <property type="match status" value="1"/>
</dbReference>
<evidence type="ECO:0000256" key="4">
    <source>
        <dbReference type="ARBA" id="ARBA00022989"/>
    </source>
</evidence>
<sequence>MSVLLPDNRPLRRPFRQDPRVSALQLSVLSAFFVVVCKKYLGPEGGAAAIWFADAIAIAYLYRSPLRDWPLLIAAALFGSVVGGVATGLAVGVSAIYTLVALAEILLAATLLRRFCPEENHFDALRYWLRFIFFSALAPPLVGAGIGAAVAAYRTGLPYASLVLPWYLADAIGILVLLPLALHCRTGGLRAALKPAPLARFLVVATVAIGLVFFLLEVALLPFVFISLPLIWAAARLPVFQTLLLVFVTVSVLALRYVGIETHANPALTSGVLQSRDAFLVLSVFVAAVPAYAMAVYTNIERNRNARIVEVESSFRAAVENSRIGMLLVSLEGRILQANRSFCEFLQYTAEELEGRSIFDITCREDDEDSRALWRDYIAGQRDAPRLEKRYRRRDGAVVWGHLSCCLARGVSGQPIYSVAQVEDIDWRKRSEADLMEAKERLQVTLSSIADAVITTDVERRINFMNPVAEQMTGVAFAEARGRPIESVFRITRGWNGERLDNSVAESLQRRETVYGSEGAALHSRDGRVYDIKNSVSPLKTGNGELLGAVAVFQDVSESRQLIQQLSYRASHDDLTGLPNRDAFKRELIDAIDSVRGSEDCHAFAFVDLDRFKIVNDSAGHLAGDALLKKISKYLCGLLRSSDSVARLGGDEFGLLFRHCNREQAKLRCNHLIRQVVALRFSWGDRVYDVGASIGITEVNRYNDQLGDLLSQADVACYSAKHESRGTVMIYDMERSAAADQHREIIMASAIREALDERRLTLCAQPIAATGNAASISHYEVLVRMVDDYGGLILPAAFIPAAERYGLMQQIDRWVADEVLVQRAAEIARAGLHFSLNISADALGDADFQAHLIRVLETTPIPLSRVGFEITETAMVSQMENASHFVATLRKMGCSVALDDFGNGLSSFNYLKAFSIDFIKIDGSFVRQVESNFVDTIIVESIHQVARRLGARTIAEYVEDAPTEARLRSIGVDLVQGYHIGRPQPLEALLSEEGETRELAAAASDS</sequence>
<dbReference type="Pfam" id="PF05231">
    <property type="entry name" value="MASE1"/>
    <property type="match status" value="1"/>
</dbReference>
<dbReference type="SMART" id="SM00086">
    <property type="entry name" value="PAC"/>
    <property type="match status" value="2"/>
</dbReference>
<protein>
    <submittedName>
        <fullName evidence="11">EAL domain-containing protein</fullName>
    </submittedName>
</protein>
<keyword evidence="4 6" id="KW-1133">Transmembrane helix</keyword>
<dbReference type="SMART" id="SM00091">
    <property type="entry name" value="PAS"/>
    <property type="match status" value="2"/>
</dbReference>
<dbReference type="InterPro" id="IPR007895">
    <property type="entry name" value="MASE1"/>
</dbReference>
<evidence type="ECO:0000259" key="8">
    <source>
        <dbReference type="PROSITE" id="PS50113"/>
    </source>
</evidence>
<evidence type="ECO:0000313" key="12">
    <source>
        <dbReference type="Proteomes" id="UP001597425"/>
    </source>
</evidence>
<dbReference type="InterPro" id="IPR029787">
    <property type="entry name" value="Nucleotide_cyclase"/>
</dbReference>
<feature type="domain" description="PAS" evidence="7">
    <location>
        <begin position="438"/>
        <end position="511"/>
    </location>
</feature>
<gene>
    <name evidence="11" type="ORF">ACFSKX_03870</name>
</gene>
<dbReference type="InterPro" id="IPR035919">
    <property type="entry name" value="EAL_sf"/>
</dbReference>
<dbReference type="PROSITE" id="PS50112">
    <property type="entry name" value="PAS"/>
    <property type="match status" value="2"/>
</dbReference>
<name>A0ABW5E7F6_9GAMM</name>
<dbReference type="CDD" id="cd01949">
    <property type="entry name" value="GGDEF"/>
    <property type="match status" value="1"/>
</dbReference>
<evidence type="ECO:0000259" key="10">
    <source>
        <dbReference type="PROSITE" id="PS50887"/>
    </source>
</evidence>
<feature type="domain" description="PAC" evidence="8">
    <location>
        <begin position="385"/>
        <end position="437"/>
    </location>
</feature>
<dbReference type="SUPFAM" id="SSF141868">
    <property type="entry name" value="EAL domain-like"/>
    <property type="match status" value="1"/>
</dbReference>
<evidence type="ECO:0000256" key="1">
    <source>
        <dbReference type="ARBA" id="ARBA00004651"/>
    </source>
</evidence>
<dbReference type="InterPro" id="IPR035965">
    <property type="entry name" value="PAS-like_dom_sf"/>
</dbReference>
<dbReference type="CDD" id="cd00130">
    <property type="entry name" value="PAS"/>
    <property type="match status" value="2"/>
</dbReference>
<dbReference type="NCBIfam" id="TIGR00229">
    <property type="entry name" value="sensory_box"/>
    <property type="match status" value="2"/>
</dbReference>
<dbReference type="Pfam" id="PF08448">
    <property type="entry name" value="PAS_4"/>
    <property type="match status" value="1"/>
</dbReference>
<dbReference type="Gene3D" id="3.20.20.450">
    <property type="entry name" value="EAL domain"/>
    <property type="match status" value="1"/>
</dbReference>
<feature type="transmembrane region" description="Helical" evidence="6">
    <location>
        <begin position="69"/>
        <end position="89"/>
    </location>
</feature>
<dbReference type="InterPro" id="IPR052155">
    <property type="entry name" value="Biofilm_reg_signaling"/>
</dbReference>
<dbReference type="SMART" id="SM00052">
    <property type="entry name" value="EAL"/>
    <property type="match status" value="1"/>
</dbReference>
<feature type="transmembrane region" description="Helical" evidence="6">
    <location>
        <begin position="201"/>
        <end position="232"/>
    </location>
</feature>
<feature type="transmembrane region" description="Helical" evidence="6">
    <location>
        <begin position="238"/>
        <end position="258"/>
    </location>
</feature>
<evidence type="ECO:0000256" key="2">
    <source>
        <dbReference type="ARBA" id="ARBA00022475"/>
    </source>
</evidence>
<dbReference type="InterPro" id="IPR000014">
    <property type="entry name" value="PAS"/>
</dbReference>
<comment type="caution">
    <text evidence="11">The sequence shown here is derived from an EMBL/GenBank/DDBJ whole genome shotgun (WGS) entry which is preliminary data.</text>
</comment>
<dbReference type="PANTHER" id="PTHR44757">
    <property type="entry name" value="DIGUANYLATE CYCLASE DGCP"/>
    <property type="match status" value="1"/>
</dbReference>
<feature type="domain" description="PAC" evidence="8">
    <location>
        <begin position="515"/>
        <end position="568"/>
    </location>
</feature>
<dbReference type="RefSeq" id="WP_265720319.1">
    <property type="nucleotide sequence ID" value="NZ_JAPIVK010000002.1"/>
</dbReference>
<feature type="transmembrane region" description="Helical" evidence="6">
    <location>
        <begin position="95"/>
        <end position="115"/>
    </location>
</feature>
<feature type="domain" description="EAL" evidence="9">
    <location>
        <begin position="744"/>
        <end position="997"/>
    </location>
</feature>
<dbReference type="InterPro" id="IPR000700">
    <property type="entry name" value="PAS-assoc_C"/>
</dbReference>
<dbReference type="InterPro" id="IPR001633">
    <property type="entry name" value="EAL_dom"/>
</dbReference>
<dbReference type="InterPro" id="IPR043128">
    <property type="entry name" value="Rev_trsase/Diguanyl_cyclase"/>
</dbReference>
<evidence type="ECO:0000259" key="7">
    <source>
        <dbReference type="PROSITE" id="PS50112"/>
    </source>
</evidence>
<dbReference type="EMBL" id="JBHUJD010000004">
    <property type="protein sequence ID" value="MFD2309546.1"/>
    <property type="molecule type" value="Genomic_DNA"/>
</dbReference>
<feature type="transmembrane region" description="Helical" evidence="6">
    <location>
        <begin position="278"/>
        <end position="297"/>
    </location>
</feature>
<dbReference type="SUPFAM" id="SSF55073">
    <property type="entry name" value="Nucleotide cyclase"/>
    <property type="match status" value="1"/>
</dbReference>
<dbReference type="SUPFAM" id="SSF55785">
    <property type="entry name" value="PYP-like sensor domain (PAS domain)"/>
    <property type="match status" value="2"/>
</dbReference>
<comment type="subcellular location">
    <subcellularLocation>
        <location evidence="1">Cell membrane</location>
        <topology evidence="1">Multi-pass membrane protein</topology>
    </subcellularLocation>
</comment>
<evidence type="ECO:0000256" key="5">
    <source>
        <dbReference type="ARBA" id="ARBA00023136"/>
    </source>
</evidence>
<accession>A0ABW5E7F6</accession>
<dbReference type="Gene3D" id="3.30.70.270">
    <property type="match status" value="1"/>
</dbReference>
<organism evidence="11 12">
    <name type="scientific">Microbulbifer halophilus</name>
    <dbReference type="NCBI Taxonomy" id="453963"/>
    <lineage>
        <taxon>Bacteria</taxon>
        <taxon>Pseudomonadati</taxon>
        <taxon>Pseudomonadota</taxon>
        <taxon>Gammaproteobacteria</taxon>
        <taxon>Cellvibrionales</taxon>
        <taxon>Microbulbiferaceae</taxon>
        <taxon>Microbulbifer</taxon>
    </lineage>
</organism>
<feature type="domain" description="GGDEF" evidence="10">
    <location>
        <begin position="600"/>
        <end position="733"/>
    </location>
</feature>
<dbReference type="Pfam" id="PF00989">
    <property type="entry name" value="PAS"/>
    <property type="match status" value="1"/>
</dbReference>
<dbReference type="Gene3D" id="3.30.450.20">
    <property type="entry name" value="PAS domain"/>
    <property type="match status" value="2"/>
</dbReference>
<dbReference type="Pfam" id="PF00990">
    <property type="entry name" value="GGDEF"/>
    <property type="match status" value="1"/>
</dbReference>
<feature type="transmembrane region" description="Helical" evidence="6">
    <location>
        <begin position="47"/>
        <end position="62"/>
    </location>
</feature>
<keyword evidence="12" id="KW-1185">Reference proteome</keyword>
<evidence type="ECO:0000259" key="9">
    <source>
        <dbReference type="PROSITE" id="PS50883"/>
    </source>
</evidence>
<dbReference type="InterPro" id="IPR013767">
    <property type="entry name" value="PAS_fold"/>
</dbReference>
<feature type="transmembrane region" description="Helical" evidence="6">
    <location>
        <begin position="127"/>
        <end position="153"/>
    </location>
</feature>
<evidence type="ECO:0000313" key="11">
    <source>
        <dbReference type="EMBL" id="MFD2309546.1"/>
    </source>
</evidence>
<dbReference type="InterPro" id="IPR013656">
    <property type="entry name" value="PAS_4"/>
</dbReference>
<evidence type="ECO:0000256" key="6">
    <source>
        <dbReference type="SAM" id="Phobius"/>
    </source>
</evidence>
<dbReference type="InterPro" id="IPR001610">
    <property type="entry name" value="PAC"/>
</dbReference>
<dbReference type="CDD" id="cd01948">
    <property type="entry name" value="EAL"/>
    <property type="match status" value="1"/>
</dbReference>